<reference evidence="3" key="1">
    <citation type="submission" date="2020-08" db="EMBL/GenBank/DDBJ databases">
        <title>Genome public.</title>
        <authorList>
            <person name="Liu C."/>
            <person name="Sun Q."/>
        </authorList>
    </citation>
    <scope>NUCLEOTIDE SEQUENCE</scope>
    <source>
        <strain evidence="3">NSJ-53</strain>
    </source>
</reference>
<dbReference type="GO" id="GO:0015627">
    <property type="term" value="C:type II protein secretion system complex"/>
    <property type="evidence" value="ECO:0007669"/>
    <property type="project" value="TreeGrafter"/>
</dbReference>
<feature type="compositionally biased region" description="Low complexity" evidence="1">
    <location>
        <begin position="106"/>
        <end position="120"/>
    </location>
</feature>
<feature type="region of interest" description="Disordered" evidence="1">
    <location>
        <begin position="90"/>
        <end position="138"/>
    </location>
</feature>
<evidence type="ECO:0000259" key="2">
    <source>
        <dbReference type="SMART" id="SM00278"/>
    </source>
</evidence>
<dbReference type="AlphaFoldDB" id="A0A926D472"/>
<dbReference type="InterPro" id="IPR003583">
    <property type="entry name" value="Hlx-hairpin-Hlx_DNA-bd_motif"/>
</dbReference>
<dbReference type="PANTHER" id="PTHR21180">
    <property type="entry name" value="ENDONUCLEASE/EXONUCLEASE/PHOSPHATASE FAMILY DOMAIN-CONTAINING PROTEIN 1"/>
    <property type="match status" value="1"/>
</dbReference>
<evidence type="ECO:0000313" key="3">
    <source>
        <dbReference type="EMBL" id="MBC8531027.1"/>
    </source>
</evidence>
<dbReference type="GO" id="GO:0015628">
    <property type="term" value="P:protein secretion by the type II secretion system"/>
    <property type="evidence" value="ECO:0007669"/>
    <property type="project" value="TreeGrafter"/>
</dbReference>
<sequence length="202" mass="20770">MKTSRIVLALLVLAVLAGMAVYGQLLPASLSATEPASSTIQVDVQGAVQHPGLYELPYDARLEDAIEAAGGSNGDTKELNLAERLSDGQKITVPGADGGAASASTEEPSVSSKPASAPSAEPIPPSESSPSASKSPDVEKININTAGKEQLMELPGIGEVKAEAIIAYRESSGGFHAVEELLNVKGIGEKTLEKLKPLVSIE</sequence>
<dbReference type="SUPFAM" id="SSF47781">
    <property type="entry name" value="RuvA domain 2-like"/>
    <property type="match status" value="1"/>
</dbReference>
<dbReference type="EMBL" id="JACRSR010000001">
    <property type="protein sequence ID" value="MBC8531027.1"/>
    <property type="molecule type" value="Genomic_DNA"/>
</dbReference>
<dbReference type="Pfam" id="PF10531">
    <property type="entry name" value="SLBB"/>
    <property type="match status" value="1"/>
</dbReference>
<accession>A0A926D472</accession>
<keyword evidence="3" id="KW-0238">DNA-binding</keyword>
<evidence type="ECO:0000313" key="4">
    <source>
        <dbReference type="Proteomes" id="UP000623172"/>
    </source>
</evidence>
<proteinExistence type="predicted"/>
<dbReference type="GO" id="GO:0003677">
    <property type="term" value="F:DNA binding"/>
    <property type="evidence" value="ECO:0007669"/>
    <property type="project" value="UniProtKB-KW"/>
</dbReference>
<dbReference type="InterPro" id="IPR019554">
    <property type="entry name" value="Soluble_ligand-bd"/>
</dbReference>
<comment type="caution">
    <text evidence="3">The sequence shown here is derived from an EMBL/GenBank/DDBJ whole genome shotgun (WGS) entry which is preliminary data.</text>
</comment>
<dbReference type="Gene3D" id="1.10.150.320">
    <property type="entry name" value="Photosystem II 12 kDa extrinsic protein"/>
    <property type="match status" value="1"/>
</dbReference>
<dbReference type="Gene3D" id="3.10.560.10">
    <property type="entry name" value="Outer membrane lipoprotein wza domain like"/>
    <property type="match status" value="1"/>
</dbReference>
<dbReference type="PANTHER" id="PTHR21180:SF32">
    <property type="entry name" value="ENDONUCLEASE_EXONUCLEASE_PHOSPHATASE FAMILY DOMAIN-CONTAINING PROTEIN 1"/>
    <property type="match status" value="1"/>
</dbReference>
<name>A0A926D472_9FIRM</name>
<dbReference type="InterPro" id="IPR010994">
    <property type="entry name" value="RuvA_2-like"/>
</dbReference>
<dbReference type="InterPro" id="IPR004509">
    <property type="entry name" value="Competence_ComEA_HhH"/>
</dbReference>
<dbReference type="NCBIfam" id="TIGR00426">
    <property type="entry name" value="competence protein ComEA helix-hairpin-helix repeat region"/>
    <property type="match status" value="1"/>
</dbReference>
<feature type="domain" description="Helix-hairpin-helix DNA-binding motif class 1" evidence="2">
    <location>
        <begin position="179"/>
        <end position="198"/>
    </location>
</feature>
<dbReference type="SMART" id="SM00278">
    <property type="entry name" value="HhH1"/>
    <property type="match status" value="2"/>
</dbReference>
<organism evidence="3 4">
    <name type="scientific">Gehongia tenuis</name>
    <dbReference type="NCBI Taxonomy" id="2763655"/>
    <lineage>
        <taxon>Bacteria</taxon>
        <taxon>Bacillati</taxon>
        <taxon>Bacillota</taxon>
        <taxon>Clostridia</taxon>
        <taxon>Christensenellales</taxon>
        <taxon>Christensenellaceae</taxon>
        <taxon>Gehongia</taxon>
    </lineage>
</organism>
<dbReference type="Pfam" id="PF12836">
    <property type="entry name" value="HHH_3"/>
    <property type="match status" value="1"/>
</dbReference>
<protein>
    <submittedName>
        <fullName evidence="3">ComEA family DNA-binding protein</fullName>
    </submittedName>
</protein>
<dbReference type="GO" id="GO:0006281">
    <property type="term" value="P:DNA repair"/>
    <property type="evidence" value="ECO:0007669"/>
    <property type="project" value="InterPro"/>
</dbReference>
<feature type="domain" description="Helix-hairpin-helix DNA-binding motif class 1" evidence="2">
    <location>
        <begin position="149"/>
        <end position="168"/>
    </location>
</feature>
<gene>
    <name evidence="3" type="ORF">H8696_04105</name>
</gene>
<dbReference type="InterPro" id="IPR051675">
    <property type="entry name" value="Endo/Exo/Phosphatase_dom_1"/>
</dbReference>
<keyword evidence="4" id="KW-1185">Reference proteome</keyword>
<dbReference type="Proteomes" id="UP000623172">
    <property type="component" value="Unassembled WGS sequence"/>
</dbReference>
<dbReference type="RefSeq" id="WP_249315092.1">
    <property type="nucleotide sequence ID" value="NZ_JACRSR010000001.1"/>
</dbReference>
<evidence type="ECO:0000256" key="1">
    <source>
        <dbReference type="SAM" id="MobiDB-lite"/>
    </source>
</evidence>